<dbReference type="CDD" id="cd04369">
    <property type="entry name" value="Bromodomain"/>
    <property type="match status" value="1"/>
</dbReference>
<dbReference type="Pfam" id="PF00855">
    <property type="entry name" value="PWWP"/>
    <property type="match status" value="1"/>
</dbReference>
<dbReference type="PROSITE" id="PS51805">
    <property type="entry name" value="EPHD"/>
    <property type="match status" value="1"/>
</dbReference>
<dbReference type="Pfam" id="PF10513">
    <property type="entry name" value="EPL1"/>
    <property type="match status" value="1"/>
</dbReference>
<evidence type="ECO:0000259" key="11">
    <source>
        <dbReference type="PROSITE" id="PS50014"/>
    </source>
</evidence>
<evidence type="ECO:0000256" key="7">
    <source>
        <dbReference type="ARBA" id="ARBA00023242"/>
    </source>
</evidence>
<dbReference type="Pfam" id="PF00439">
    <property type="entry name" value="Bromodomain"/>
    <property type="match status" value="1"/>
</dbReference>
<evidence type="ECO:0000256" key="8">
    <source>
        <dbReference type="PROSITE-ProRule" id="PRU00035"/>
    </source>
</evidence>
<evidence type="ECO:0000256" key="3">
    <source>
        <dbReference type="ARBA" id="ARBA00022737"/>
    </source>
</evidence>
<dbReference type="InterPro" id="IPR011011">
    <property type="entry name" value="Znf_FYVE_PHD"/>
</dbReference>
<keyword evidence="3" id="KW-0677">Repeat</keyword>
<keyword evidence="5" id="KW-0862">Zinc</keyword>
<dbReference type="PROSITE" id="PS50016">
    <property type="entry name" value="ZF_PHD_2"/>
    <property type="match status" value="1"/>
</dbReference>
<dbReference type="CDD" id="cd15492">
    <property type="entry name" value="PHD_BRPF_JADE_like"/>
    <property type="match status" value="1"/>
</dbReference>
<dbReference type="GO" id="GO:0008270">
    <property type="term" value="F:zinc ion binding"/>
    <property type="evidence" value="ECO:0007669"/>
    <property type="project" value="UniProtKB-KW"/>
</dbReference>
<evidence type="ECO:0000256" key="10">
    <source>
        <dbReference type="SAM" id="MobiDB-lite"/>
    </source>
</evidence>
<keyword evidence="7" id="KW-0539">Nucleus</keyword>
<keyword evidence="16" id="KW-1185">Reference proteome</keyword>
<proteinExistence type="predicted"/>
<dbReference type="FunFam" id="3.30.40.10:FF:000008">
    <property type="entry name" value="Bromodomain containing 1, isoform CRA_a"/>
    <property type="match status" value="1"/>
</dbReference>
<dbReference type="InterPro" id="IPR050701">
    <property type="entry name" value="Histone_Mod_Regulator"/>
</dbReference>
<dbReference type="PROSITE" id="PS50014">
    <property type="entry name" value="BROMODOMAIN_2"/>
    <property type="match status" value="1"/>
</dbReference>
<comment type="subcellular location">
    <subcellularLocation>
        <location evidence="1">Nucleus</location>
    </subcellularLocation>
</comment>
<dbReference type="STRING" id="5286.A0A0K3CDA2"/>
<dbReference type="SMART" id="SM00297">
    <property type="entry name" value="BROMO"/>
    <property type="match status" value="1"/>
</dbReference>
<evidence type="ECO:0000313" key="15">
    <source>
        <dbReference type="EMBL" id="CTR05161.1"/>
    </source>
</evidence>
<dbReference type="PROSITE" id="PS50812">
    <property type="entry name" value="PWWP"/>
    <property type="match status" value="1"/>
</dbReference>
<dbReference type="GO" id="GO:0005634">
    <property type="term" value="C:nucleus"/>
    <property type="evidence" value="ECO:0007669"/>
    <property type="project" value="UniProtKB-SubCell"/>
</dbReference>
<dbReference type="InterPro" id="IPR013083">
    <property type="entry name" value="Znf_RING/FYVE/PHD"/>
</dbReference>
<dbReference type="GO" id="GO:0006357">
    <property type="term" value="P:regulation of transcription by RNA polymerase II"/>
    <property type="evidence" value="ECO:0007669"/>
    <property type="project" value="TreeGrafter"/>
</dbReference>
<evidence type="ECO:0000259" key="14">
    <source>
        <dbReference type="PROSITE" id="PS51805"/>
    </source>
</evidence>
<feature type="compositionally biased region" description="Basic and acidic residues" evidence="10">
    <location>
        <begin position="602"/>
        <end position="644"/>
    </location>
</feature>
<dbReference type="SUPFAM" id="SSF57903">
    <property type="entry name" value="FYVE/PHD zinc finger"/>
    <property type="match status" value="1"/>
</dbReference>
<evidence type="ECO:0000256" key="4">
    <source>
        <dbReference type="ARBA" id="ARBA00022771"/>
    </source>
</evidence>
<sequence length="1182" mass="131655">VNFRVVDTSTPAPPDVHNPQLVAFGYNDGQEWDAYNVIADGEPGRYLRWLQPMESDLAKQVEYDMDEQDQLWLDTLNAERKKDGLATIPYELFEIVMDKIEKEWFDLTRNIPKRTNALPSEDSKCAICDDGECENSNAIVFCDGCNLAVHQDCYGVPYIPEGQWLCRKCTVSPDKPVTCVLCPNSYGAFKQTTTGQWAHLLCAIWVPETGVSNTVYMEPVDGLENIPKSRWKLVCYLCKKRVGACIQCANRQCYTAFHPTCAREYGLELKMKQGSAAGGDLRAYCDKHGETTASRDGSPFPILSKNRKSNLNPTASTSLLKITLKLPHKQTSKSARAYKTSFNSGPPVVPAKIFDRIMQYIAKIKMAGKKEVVNVICRYWSLKREARRGAPLLKRIHLEPWTASATSRQQSEQDKARKLELIRLLRNDLEKVRMLTEQVRKREKKKLERAQHIKRTIETFVFPKEKAMKDALNELKKLDKQQYFAKPVDREQVPDYHEVIKCPMDWATMTGKLDRHEYPTALDFSGDVRLVINNARRYNKSSSNVHKSAVKLLETIEPLLASLEALDNPLSTPNITTHYLAEILTADAVQQLFAFDYDTNDPDGKKKKAEEERVKREAEEKEKVEREARERAEKEEREKEEREKKPKSKKAKGKERATDVDVEEEKAEVADDEIDAMDVDEDQPTETKAEKRKRLAKTRRESQAAAKERTAATEAATPAPAARTTRSGATPSASAATPGPSRTRSQVASAPSTARKEDAEVKVPPKSKSKGKAEAVEPATPAPPPATLPSAAAPEAVDGLNVHDIDGRGSFRMFDSGWVLPEGTKRGGARGGVVVQETPAPASTAPPPASASKQRQSAKTPVLKEGEAPQAGPSTKRARETGEAEPPAKKAKVDPAPSPKKPAVSKYADGELREWERRFAELGAAPEVKVTDETVLEDGTLVWARQSGYPWYPAEVADLKAADTPKWLKDSAPAGRSNKAVAVMFFDDKRSGAWIDRPHVRLLGESHDFDQLFLFPSAIRATRKKDAPKGKSIASTLEEIKEAYEHATSLAETAEEAAKTEADLKAAPTLSKGQRKRLRRKLTKADATARRDSFGPPSVLRVVREAGVVPNASTLLTSEAPARSYFDALRPDLRYLTLDSWSGWSGQVLTAFSLLYLAHLTQRVAIMFVKPRSLFRHTQTDE</sequence>
<keyword evidence="2" id="KW-0479">Metal-binding</keyword>
<evidence type="ECO:0000256" key="6">
    <source>
        <dbReference type="ARBA" id="ARBA00023117"/>
    </source>
</evidence>
<dbReference type="InterPro" id="IPR036427">
    <property type="entry name" value="Bromodomain-like_sf"/>
</dbReference>
<organism evidence="15 16">
    <name type="scientific">Rhodotorula toruloides</name>
    <name type="common">Yeast</name>
    <name type="synonym">Rhodosporidium toruloides</name>
    <dbReference type="NCBI Taxonomy" id="5286"/>
    <lineage>
        <taxon>Eukaryota</taxon>
        <taxon>Fungi</taxon>
        <taxon>Dikarya</taxon>
        <taxon>Basidiomycota</taxon>
        <taxon>Pucciniomycotina</taxon>
        <taxon>Microbotryomycetes</taxon>
        <taxon>Sporidiobolales</taxon>
        <taxon>Sporidiobolaceae</taxon>
        <taxon>Rhodotorula</taxon>
    </lineage>
</organism>
<dbReference type="InterPro" id="IPR000313">
    <property type="entry name" value="PWWP_dom"/>
</dbReference>
<dbReference type="PRINTS" id="PR00503">
    <property type="entry name" value="BROMODOMAIN"/>
</dbReference>
<feature type="domain" description="PWWP" evidence="13">
    <location>
        <begin position="938"/>
        <end position="1006"/>
    </location>
</feature>
<dbReference type="InterPro" id="IPR001965">
    <property type="entry name" value="Znf_PHD"/>
</dbReference>
<feature type="compositionally biased region" description="Basic and acidic residues" evidence="10">
    <location>
        <begin position="754"/>
        <end position="763"/>
    </location>
</feature>
<keyword evidence="6 8" id="KW-0103">Bromodomain</keyword>
<dbReference type="InterPro" id="IPR019787">
    <property type="entry name" value="Znf_PHD-finger"/>
</dbReference>
<evidence type="ECO:0000259" key="12">
    <source>
        <dbReference type="PROSITE" id="PS50016"/>
    </source>
</evidence>
<feature type="non-terminal residue" evidence="15">
    <location>
        <position position="1"/>
    </location>
</feature>
<dbReference type="InterPro" id="IPR019542">
    <property type="entry name" value="Enhancer_polycomb-like_N"/>
</dbReference>
<dbReference type="OMA" id="WFDLTRN"/>
<feature type="compositionally biased region" description="Low complexity" evidence="10">
    <location>
        <begin position="788"/>
        <end position="797"/>
    </location>
</feature>
<accession>A0A0K3CDA2</accession>
<dbReference type="FunFam" id="3.30.40.10:FF:000007">
    <property type="entry name" value="Bromodomain containing 1, isoform CRA_b"/>
    <property type="match status" value="1"/>
</dbReference>
<reference evidence="15 16" key="1">
    <citation type="submission" date="2015-07" db="EMBL/GenBank/DDBJ databases">
        <authorList>
            <person name="Cajimat M.N.B."/>
            <person name="Milazzo M.L."/>
            <person name="Fulhorst C.F."/>
        </authorList>
    </citation>
    <scope>NUCLEOTIDE SEQUENCE [LARGE SCALE GENOMIC DNA]</scope>
    <source>
        <strain evidence="15">Single colony</strain>
    </source>
</reference>
<dbReference type="PROSITE" id="PS01359">
    <property type="entry name" value="ZF_PHD_1"/>
    <property type="match status" value="1"/>
</dbReference>
<dbReference type="SMART" id="SM00293">
    <property type="entry name" value="PWWP"/>
    <property type="match status" value="1"/>
</dbReference>
<dbReference type="AlphaFoldDB" id="A0A0K3CDA2"/>
<dbReference type="PANTHER" id="PTHR13793">
    <property type="entry name" value="PHD FINGER PROTEINS"/>
    <property type="match status" value="1"/>
</dbReference>
<feature type="domain" description="Bromo" evidence="11">
    <location>
        <begin position="476"/>
        <end position="546"/>
    </location>
</feature>
<feature type="compositionally biased region" description="Acidic residues" evidence="10">
    <location>
        <begin position="660"/>
        <end position="684"/>
    </location>
</feature>
<dbReference type="Pfam" id="PF13831">
    <property type="entry name" value="PHD_2"/>
    <property type="match status" value="1"/>
</dbReference>
<feature type="domain" description="PHD-type" evidence="14">
    <location>
        <begin position="176"/>
        <end position="289"/>
    </location>
</feature>
<evidence type="ECO:0000259" key="13">
    <source>
        <dbReference type="PROSITE" id="PS50812"/>
    </source>
</evidence>
<gene>
    <name evidence="15" type="primary">FGENESH: predicted gene_2.191</name>
    <name evidence="15" type="ORF">BN2166_0010220</name>
</gene>
<evidence type="ECO:0000256" key="5">
    <source>
        <dbReference type="ARBA" id="ARBA00022833"/>
    </source>
</evidence>
<dbReference type="InterPro" id="IPR001487">
    <property type="entry name" value="Bromodomain"/>
</dbReference>
<feature type="compositionally biased region" description="Basic and acidic residues" evidence="10">
    <location>
        <begin position="877"/>
        <end position="893"/>
    </location>
</feature>
<dbReference type="Pfam" id="PF13832">
    <property type="entry name" value="zf-HC5HC2H_2"/>
    <property type="match status" value="1"/>
</dbReference>
<dbReference type="CDD" id="cd15670">
    <property type="entry name" value="ePHD_BRPF"/>
    <property type="match status" value="1"/>
</dbReference>
<dbReference type="Gene3D" id="2.30.30.140">
    <property type="match status" value="1"/>
</dbReference>
<dbReference type="GO" id="GO:0006325">
    <property type="term" value="P:chromatin organization"/>
    <property type="evidence" value="ECO:0007669"/>
    <property type="project" value="UniProtKB-ARBA"/>
</dbReference>
<feature type="region of interest" description="Disordered" evidence="10">
    <location>
        <begin position="597"/>
        <end position="908"/>
    </location>
</feature>
<evidence type="ECO:0000313" key="16">
    <source>
        <dbReference type="Proteomes" id="UP000199069"/>
    </source>
</evidence>
<name>A0A0K3CDA2_RHOTO</name>
<dbReference type="Proteomes" id="UP000199069">
    <property type="component" value="Unassembled WGS sequence"/>
</dbReference>
<dbReference type="SMART" id="SM00249">
    <property type="entry name" value="PHD"/>
    <property type="match status" value="2"/>
</dbReference>
<evidence type="ECO:0000256" key="2">
    <source>
        <dbReference type="ARBA" id="ARBA00022723"/>
    </source>
</evidence>
<evidence type="ECO:0000256" key="1">
    <source>
        <dbReference type="ARBA" id="ARBA00004123"/>
    </source>
</evidence>
<feature type="compositionally biased region" description="Low complexity" evidence="10">
    <location>
        <begin position="712"/>
        <end position="743"/>
    </location>
</feature>
<dbReference type="EMBL" id="CWKI01000002">
    <property type="protein sequence ID" value="CTR05161.1"/>
    <property type="molecule type" value="Genomic_DNA"/>
</dbReference>
<dbReference type="SUPFAM" id="SSF63748">
    <property type="entry name" value="Tudor/PWWP/MBT"/>
    <property type="match status" value="1"/>
</dbReference>
<feature type="compositionally biased region" description="Basic and acidic residues" evidence="10">
    <location>
        <begin position="698"/>
        <end position="711"/>
    </location>
</feature>
<dbReference type="InterPro" id="IPR034732">
    <property type="entry name" value="EPHD"/>
</dbReference>
<keyword evidence="4 9" id="KW-0863">Zinc-finger</keyword>
<dbReference type="Gene3D" id="3.30.40.10">
    <property type="entry name" value="Zinc/RING finger domain, C3HC4 (zinc finger)"/>
    <property type="match status" value="2"/>
</dbReference>
<dbReference type="SUPFAM" id="SSF47370">
    <property type="entry name" value="Bromodomain"/>
    <property type="match status" value="1"/>
</dbReference>
<protein>
    <submittedName>
        <fullName evidence="15">FGENESH: predicted gene_2.191 protein</fullName>
    </submittedName>
</protein>
<dbReference type="Gene3D" id="1.20.920.10">
    <property type="entry name" value="Bromodomain-like"/>
    <property type="match status" value="1"/>
</dbReference>
<dbReference type="PANTHER" id="PTHR13793:SF107">
    <property type="entry name" value="BROMODOMAIN-CONTAINING PROTEIN HOMOLOG"/>
    <property type="match status" value="1"/>
</dbReference>
<feature type="domain" description="PHD-type" evidence="12">
    <location>
        <begin position="122"/>
        <end position="172"/>
    </location>
</feature>
<evidence type="ECO:0000256" key="9">
    <source>
        <dbReference type="PROSITE-ProRule" id="PRU00146"/>
    </source>
</evidence>
<dbReference type="InterPro" id="IPR019786">
    <property type="entry name" value="Zinc_finger_PHD-type_CS"/>
</dbReference>